<comment type="pathway">
    <text evidence="12">Steroid hormone biosynthesis; dafachronic acid biosynthesis.</text>
</comment>
<evidence type="ECO:0000256" key="15">
    <source>
        <dbReference type="ARBA" id="ARBA00047853"/>
    </source>
</evidence>
<evidence type="ECO:0000256" key="12">
    <source>
        <dbReference type="ARBA" id="ARBA00025712"/>
    </source>
</evidence>
<dbReference type="InterPro" id="IPR036922">
    <property type="entry name" value="Rieske_2Fe-2S_sf"/>
</dbReference>
<evidence type="ECO:0000256" key="3">
    <source>
        <dbReference type="ARBA" id="ARBA00004972"/>
    </source>
</evidence>
<keyword evidence="7" id="KW-1133">Transmembrane helix</keyword>
<keyword evidence="4" id="KW-0812">Transmembrane</keyword>
<evidence type="ECO:0000256" key="10">
    <source>
        <dbReference type="ARBA" id="ARBA00023014"/>
    </source>
</evidence>
<feature type="domain" description="Rieske" evidence="18">
    <location>
        <begin position="46"/>
        <end position="147"/>
    </location>
</feature>
<protein>
    <recommendedName>
        <fullName evidence="14">cholesterol 7-desaturase</fullName>
        <ecNumber evidence="14">1.14.19.21</ecNumber>
    </recommendedName>
</protein>
<dbReference type="Pfam" id="PF00355">
    <property type="entry name" value="Rieske"/>
    <property type="match status" value="1"/>
</dbReference>
<evidence type="ECO:0000256" key="5">
    <source>
        <dbReference type="ARBA" id="ARBA00022714"/>
    </source>
</evidence>
<feature type="region of interest" description="Disordered" evidence="17">
    <location>
        <begin position="362"/>
        <end position="383"/>
    </location>
</feature>
<evidence type="ECO:0000259" key="18">
    <source>
        <dbReference type="PROSITE" id="PS51296"/>
    </source>
</evidence>
<proteinExistence type="inferred from homology"/>
<dbReference type="KEGG" id="vbo:CKY39_30055"/>
<comment type="catalytic activity">
    <reaction evidence="15">
        <text>cholesterol + NADH + O2 + H(+) = 7-dehydrocholesterol + NAD(+) + 2 H2O</text>
        <dbReference type="Rhea" id="RHEA:51644"/>
        <dbReference type="ChEBI" id="CHEBI:15377"/>
        <dbReference type="ChEBI" id="CHEBI:15378"/>
        <dbReference type="ChEBI" id="CHEBI:15379"/>
        <dbReference type="ChEBI" id="CHEBI:16113"/>
        <dbReference type="ChEBI" id="CHEBI:17759"/>
        <dbReference type="ChEBI" id="CHEBI:57540"/>
        <dbReference type="ChEBI" id="CHEBI:57945"/>
        <dbReference type="EC" id="1.14.19.21"/>
    </reaction>
    <physiologicalReaction direction="left-to-right" evidence="15">
        <dbReference type="Rhea" id="RHEA:51645"/>
    </physiologicalReaction>
</comment>
<dbReference type="GO" id="GO:0170056">
    <property type="term" value="F:cholesterol 7-desaturase [NAD(P)H] activity"/>
    <property type="evidence" value="ECO:0007669"/>
    <property type="project" value="UniProtKB-EC"/>
</dbReference>
<evidence type="ECO:0000256" key="2">
    <source>
        <dbReference type="ARBA" id="ARBA00004370"/>
    </source>
</evidence>
<dbReference type="Proteomes" id="UP000217154">
    <property type="component" value="Chromosome"/>
</dbReference>
<organism evidence="19 20">
    <name type="scientific">Variovorax boronicumulans</name>
    <dbReference type="NCBI Taxonomy" id="436515"/>
    <lineage>
        <taxon>Bacteria</taxon>
        <taxon>Pseudomonadati</taxon>
        <taxon>Pseudomonadota</taxon>
        <taxon>Betaproteobacteria</taxon>
        <taxon>Burkholderiales</taxon>
        <taxon>Comamonadaceae</taxon>
        <taxon>Variovorax</taxon>
    </lineage>
</organism>
<keyword evidence="6" id="KW-0479">Metal-binding</keyword>
<keyword evidence="10" id="KW-0411">Iron-sulfur</keyword>
<evidence type="ECO:0000313" key="19">
    <source>
        <dbReference type="EMBL" id="ATA56991.1"/>
    </source>
</evidence>
<evidence type="ECO:0000256" key="8">
    <source>
        <dbReference type="ARBA" id="ARBA00023002"/>
    </source>
</evidence>
<dbReference type="AlphaFoldDB" id="A0A250DSA8"/>
<comment type="similarity">
    <text evidence="13">Belongs to the cholesterol 7-desaturase family.</text>
</comment>
<evidence type="ECO:0000256" key="17">
    <source>
        <dbReference type="SAM" id="MobiDB-lite"/>
    </source>
</evidence>
<dbReference type="GO" id="GO:0016020">
    <property type="term" value="C:membrane"/>
    <property type="evidence" value="ECO:0007669"/>
    <property type="project" value="UniProtKB-SubCell"/>
</dbReference>
<gene>
    <name evidence="19" type="ORF">CKY39_30055</name>
</gene>
<dbReference type="Pfam" id="PF19298">
    <property type="entry name" value="KshA_C"/>
    <property type="match status" value="1"/>
</dbReference>
<comment type="pathway">
    <text evidence="3">Hormone biosynthesis.</text>
</comment>
<dbReference type="SUPFAM" id="SSF50022">
    <property type="entry name" value="ISP domain"/>
    <property type="match status" value="1"/>
</dbReference>
<dbReference type="EC" id="1.14.19.21" evidence="14"/>
<evidence type="ECO:0000256" key="14">
    <source>
        <dbReference type="ARBA" id="ARBA00026095"/>
    </source>
</evidence>
<keyword evidence="9" id="KW-0408">Iron</keyword>
<dbReference type="GO" id="GO:0051537">
    <property type="term" value="F:2 iron, 2 sulfur cluster binding"/>
    <property type="evidence" value="ECO:0007669"/>
    <property type="project" value="UniProtKB-KW"/>
</dbReference>
<accession>A0A250DSA8</accession>
<keyword evidence="5" id="KW-0001">2Fe-2S</keyword>
<dbReference type="Gene3D" id="3.90.380.10">
    <property type="entry name" value="Naphthalene 1,2-dioxygenase Alpha Subunit, Chain A, domain 1"/>
    <property type="match status" value="1"/>
</dbReference>
<dbReference type="GO" id="GO:0005737">
    <property type="term" value="C:cytoplasm"/>
    <property type="evidence" value="ECO:0007669"/>
    <property type="project" value="TreeGrafter"/>
</dbReference>
<evidence type="ECO:0000256" key="9">
    <source>
        <dbReference type="ARBA" id="ARBA00023004"/>
    </source>
</evidence>
<evidence type="ECO:0000256" key="6">
    <source>
        <dbReference type="ARBA" id="ARBA00022723"/>
    </source>
</evidence>
<dbReference type="EMBL" id="CP023284">
    <property type="protein sequence ID" value="ATA56991.1"/>
    <property type="molecule type" value="Genomic_DNA"/>
</dbReference>
<sequence>MMTRTAALPLATASDVAPPASGGMPSNRRSTVGETRAPLPYPDGWFSVCFSRDLPPGTVRTVPFMGQDLVLYRTAAGRACAIDPYCPHLGAHLGVGGKVQGEELVCPFHGLAFSPEGGCVRTGQGTTPPDASLTLRYTKEVNGAVMVWADHENRPPNWEVPERDLSAFASPPQHSSHEMRGYPQDTGENSVDQVHFGWLHGLTDTAATYEVGDCWMETLLTARWHGQPMRMRMRQFGMGHVQAESEMSRIGFRVITMLYSTPTAPMEWTMSWIDTFELALFERLPRPLRRAAYALLGPVAKRWLASFAQIDFPIWNARAFLGRPKLLRGDRGIAEFRRWSARFYPPSSTDKRVFPIRPVPPVSSAASGAGAAGASAEPLAPVS</sequence>
<feature type="compositionally biased region" description="Low complexity" evidence="17">
    <location>
        <begin position="363"/>
        <end position="376"/>
    </location>
</feature>
<evidence type="ECO:0000256" key="11">
    <source>
        <dbReference type="ARBA" id="ARBA00023136"/>
    </source>
</evidence>
<dbReference type="InterPro" id="IPR017941">
    <property type="entry name" value="Rieske_2Fe-2S"/>
</dbReference>
<dbReference type="GO" id="GO:0046872">
    <property type="term" value="F:metal ion binding"/>
    <property type="evidence" value="ECO:0007669"/>
    <property type="project" value="UniProtKB-KW"/>
</dbReference>
<name>A0A250DSA8_9BURK</name>
<evidence type="ECO:0000256" key="7">
    <source>
        <dbReference type="ARBA" id="ARBA00022989"/>
    </source>
</evidence>
<evidence type="ECO:0000256" key="4">
    <source>
        <dbReference type="ARBA" id="ARBA00022692"/>
    </source>
</evidence>
<keyword evidence="8" id="KW-0560">Oxidoreductase</keyword>
<reference evidence="19 20" key="1">
    <citation type="submission" date="2017-09" db="EMBL/GenBank/DDBJ databases">
        <title>The diverse metabolic capabilities of V. boronicumulans make it an excellent choice for continued studies on novel biodegradation.</title>
        <authorList>
            <person name="Sun S."/>
        </authorList>
    </citation>
    <scope>NUCLEOTIDE SEQUENCE [LARGE SCALE GENOMIC DNA]</scope>
    <source>
        <strain evidence="19 20">J1</strain>
    </source>
</reference>
<evidence type="ECO:0000256" key="13">
    <source>
        <dbReference type="ARBA" id="ARBA00025729"/>
    </source>
</evidence>
<evidence type="ECO:0000256" key="16">
    <source>
        <dbReference type="ARBA" id="ARBA00049548"/>
    </source>
</evidence>
<dbReference type="PANTHER" id="PTHR21266">
    <property type="entry name" value="IRON-SULFUR DOMAIN CONTAINING PROTEIN"/>
    <property type="match status" value="1"/>
</dbReference>
<feature type="region of interest" description="Disordered" evidence="17">
    <location>
        <begin position="1"/>
        <end position="36"/>
    </location>
</feature>
<dbReference type="PROSITE" id="PS51296">
    <property type="entry name" value="RIESKE"/>
    <property type="match status" value="1"/>
</dbReference>
<dbReference type="InterPro" id="IPR045605">
    <property type="entry name" value="KshA-like_C"/>
</dbReference>
<comment type="catalytic activity">
    <reaction evidence="16">
        <text>cholesterol + NADPH + O2 + H(+) = 7-dehydrocholesterol + NADP(+) + 2 H2O</text>
        <dbReference type="Rhea" id="RHEA:45024"/>
        <dbReference type="ChEBI" id="CHEBI:15377"/>
        <dbReference type="ChEBI" id="CHEBI:15378"/>
        <dbReference type="ChEBI" id="CHEBI:15379"/>
        <dbReference type="ChEBI" id="CHEBI:16113"/>
        <dbReference type="ChEBI" id="CHEBI:17759"/>
        <dbReference type="ChEBI" id="CHEBI:57783"/>
        <dbReference type="ChEBI" id="CHEBI:58349"/>
        <dbReference type="EC" id="1.14.19.21"/>
    </reaction>
    <physiologicalReaction direction="left-to-right" evidence="16">
        <dbReference type="Rhea" id="RHEA:45025"/>
    </physiologicalReaction>
</comment>
<dbReference type="PANTHER" id="PTHR21266:SF32">
    <property type="entry name" value="CHOLESTEROL 7-DESATURASE NVD"/>
    <property type="match status" value="1"/>
</dbReference>
<evidence type="ECO:0000313" key="20">
    <source>
        <dbReference type="Proteomes" id="UP000217154"/>
    </source>
</evidence>
<dbReference type="GO" id="GO:0008203">
    <property type="term" value="P:cholesterol metabolic process"/>
    <property type="evidence" value="ECO:0007669"/>
    <property type="project" value="InterPro"/>
</dbReference>
<keyword evidence="11" id="KW-0472">Membrane</keyword>
<dbReference type="InterPro" id="IPR050584">
    <property type="entry name" value="Cholesterol_7-desaturase"/>
</dbReference>
<comment type="subcellular location">
    <subcellularLocation>
        <location evidence="2">Membrane</location>
    </subcellularLocation>
</comment>
<dbReference type="Gene3D" id="2.102.10.10">
    <property type="entry name" value="Rieske [2Fe-2S] iron-sulphur domain"/>
    <property type="match status" value="1"/>
</dbReference>
<comment type="cofactor">
    <cofactor evidence="1">
        <name>Fe cation</name>
        <dbReference type="ChEBI" id="CHEBI:24875"/>
    </cofactor>
</comment>
<evidence type="ECO:0000256" key="1">
    <source>
        <dbReference type="ARBA" id="ARBA00001962"/>
    </source>
</evidence>